<dbReference type="Proteomes" id="UP001634007">
    <property type="component" value="Unassembled WGS sequence"/>
</dbReference>
<dbReference type="InterPro" id="IPR036249">
    <property type="entry name" value="Thioredoxin-like_sf"/>
</dbReference>
<feature type="compositionally biased region" description="Polar residues" evidence="1">
    <location>
        <begin position="64"/>
        <end position="73"/>
    </location>
</feature>
<feature type="domain" description="Glutaredoxin" evidence="2">
    <location>
        <begin position="103"/>
        <end position="168"/>
    </location>
</feature>
<feature type="region of interest" description="Disordered" evidence="1">
    <location>
        <begin position="1"/>
        <end position="24"/>
    </location>
</feature>
<dbReference type="Pfam" id="PF00462">
    <property type="entry name" value="Glutaredoxin"/>
    <property type="match status" value="1"/>
</dbReference>
<keyword evidence="4" id="KW-1185">Reference proteome</keyword>
<reference evidence="3 4" key="1">
    <citation type="submission" date="2024-11" db="EMBL/GenBank/DDBJ databases">
        <title>Chromosome-level genome assembly of Eucalyptus globulus Labill. provides insights into its genome evolution.</title>
        <authorList>
            <person name="Li X."/>
        </authorList>
    </citation>
    <scope>NUCLEOTIDE SEQUENCE [LARGE SCALE GENOMIC DNA]</scope>
    <source>
        <strain evidence="3">CL2024</strain>
        <tissue evidence="3">Fresh tender leaves</tissue>
    </source>
</reference>
<dbReference type="Gene3D" id="3.40.30.10">
    <property type="entry name" value="Glutaredoxin"/>
    <property type="match status" value="1"/>
</dbReference>
<evidence type="ECO:0000259" key="2">
    <source>
        <dbReference type="Pfam" id="PF00462"/>
    </source>
</evidence>
<organism evidence="3 4">
    <name type="scientific">Eucalyptus globulus</name>
    <name type="common">Tasmanian blue gum</name>
    <dbReference type="NCBI Taxonomy" id="34317"/>
    <lineage>
        <taxon>Eukaryota</taxon>
        <taxon>Viridiplantae</taxon>
        <taxon>Streptophyta</taxon>
        <taxon>Embryophyta</taxon>
        <taxon>Tracheophyta</taxon>
        <taxon>Spermatophyta</taxon>
        <taxon>Magnoliopsida</taxon>
        <taxon>eudicotyledons</taxon>
        <taxon>Gunneridae</taxon>
        <taxon>Pentapetalae</taxon>
        <taxon>rosids</taxon>
        <taxon>malvids</taxon>
        <taxon>Myrtales</taxon>
        <taxon>Myrtaceae</taxon>
        <taxon>Myrtoideae</taxon>
        <taxon>Eucalypteae</taxon>
        <taxon>Eucalyptus</taxon>
    </lineage>
</organism>
<proteinExistence type="predicted"/>
<dbReference type="Pfam" id="PF23733">
    <property type="entry name" value="GRXCR1-2_C"/>
    <property type="match status" value="1"/>
</dbReference>
<protein>
    <recommendedName>
        <fullName evidence="2">Glutaredoxin domain-containing protein</fullName>
    </recommendedName>
</protein>
<feature type="region of interest" description="Disordered" evidence="1">
    <location>
        <begin position="64"/>
        <end position="96"/>
    </location>
</feature>
<dbReference type="InterPro" id="IPR002109">
    <property type="entry name" value="Glutaredoxin"/>
</dbReference>
<dbReference type="AlphaFoldDB" id="A0ABD3JWY6"/>
<comment type="caution">
    <text evidence="3">The sequence shown here is derived from an EMBL/GenBank/DDBJ whole genome shotgun (WGS) entry which is preliminary data.</text>
</comment>
<evidence type="ECO:0000256" key="1">
    <source>
        <dbReference type="SAM" id="MobiDB-lite"/>
    </source>
</evidence>
<dbReference type="PANTHER" id="PTHR45669">
    <property type="entry name" value="GLUTAREDOXIN DOMAIN-CONTAINING CYSTEINE-RICH PROTEIN CG12206-RELATED"/>
    <property type="match status" value="1"/>
</dbReference>
<dbReference type="PROSITE" id="PS51354">
    <property type="entry name" value="GLUTAREDOXIN_2"/>
    <property type="match status" value="1"/>
</dbReference>
<accession>A0ABD3JWY6</accession>
<gene>
    <name evidence="3" type="ORF">ACJRO7_029125</name>
</gene>
<dbReference type="SUPFAM" id="SSF52833">
    <property type="entry name" value="Thioredoxin-like"/>
    <property type="match status" value="1"/>
</dbReference>
<dbReference type="PANTHER" id="PTHR45669:SF67">
    <property type="entry name" value="GLUTAREDOXIN DOMAIN-CONTAINING PROTEIN"/>
    <property type="match status" value="1"/>
</dbReference>
<evidence type="ECO:0000313" key="3">
    <source>
        <dbReference type="EMBL" id="KAL3732406.1"/>
    </source>
</evidence>
<dbReference type="EMBL" id="JBJKBG010000007">
    <property type="protein sequence ID" value="KAL3732406.1"/>
    <property type="molecule type" value="Genomic_DNA"/>
</dbReference>
<evidence type="ECO:0000313" key="4">
    <source>
        <dbReference type="Proteomes" id="UP001634007"/>
    </source>
</evidence>
<sequence>MWPLRRINSSPSSTRSRSRSFSCSSFKDIQDLCTEEAKPETGSRPEPPRSPSIFHRVRISSWAHRNSAPSSPTTRHHYLSSPPSSPKPKHRLGSSDKDKPAVVVYFTSLRVVRKTFEDCRAVRSILHGLRVPVDERDLSMDSRFVAEVQGILGRRRLSPPCVLVGGRLLGGAEEVRKLHESGELRALVAGGASPAVGRGACGACGGLRYVVCERCSGSRKIYSDKQGFKSCKACNVNGLIRCPSCSSY</sequence>
<name>A0ABD3JWY6_EUCGL</name>